<comment type="cofactor">
    <cofactor evidence="1 11">
        <name>FMN</name>
        <dbReference type="ChEBI" id="CHEBI:58210"/>
    </cofactor>
</comment>
<dbReference type="Proteomes" id="UP000219546">
    <property type="component" value="Unassembled WGS sequence"/>
</dbReference>
<comment type="cofactor">
    <cofactor evidence="11">
        <name>Mg(2+)</name>
        <dbReference type="ChEBI" id="CHEBI:18420"/>
    </cofactor>
</comment>
<keyword evidence="6 11" id="KW-0460">Magnesium</keyword>
<dbReference type="EC" id="5.3.3.2" evidence="11"/>
<keyword evidence="7 11" id="KW-0521">NADP</keyword>
<feature type="binding site" evidence="11">
    <location>
        <position position="157"/>
    </location>
    <ligand>
        <name>Mg(2+)</name>
        <dbReference type="ChEBI" id="CHEBI:18420"/>
    </ligand>
</feature>
<dbReference type="HAMAP" id="MF_00354">
    <property type="entry name" value="Idi_2"/>
    <property type="match status" value="1"/>
</dbReference>
<dbReference type="CDD" id="cd02811">
    <property type="entry name" value="IDI-2_FMN"/>
    <property type="match status" value="1"/>
</dbReference>
<dbReference type="AlphaFoldDB" id="A0A285CKN6"/>
<evidence type="ECO:0000256" key="9">
    <source>
        <dbReference type="ARBA" id="ARBA00023235"/>
    </source>
</evidence>
<evidence type="ECO:0000256" key="8">
    <source>
        <dbReference type="ARBA" id="ARBA00023229"/>
    </source>
</evidence>
<dbReference type="PANTHER" id="PTHR43665">
    <property type="entry name" value="ISOPENTENYL-DIPHOSPHATE DELTA-ISOMERASE"/>
    <property type="match status" value="1"/>
</dbReference>
<proteinExistence type="inferred from homology"/>
<protein>
    <recommendedName>
        <fullName evidence="11">Isopentenyl-diphosphate delta-isomerase</fullName>
        <shortName evidence="11">IPP isomerase</shortName>
        <ecNumber evidence="11">5.3.3.2</ecNumber>
    </recommendedName>
    <alternativeName>
        <fullName evidence="11">Isopentenyl diphosphate:dimethylallyl diphosphate isomerase</fullName>
    </alternativeName>
    <alternativeName>
        <fullName evidence="11">Isopentenyl pyrophosphate isomerase</fullName>
    </alternativeName>
    <alternativeName>
        <fullName evidence="11">Type 2 isopentenyl diphosphate isomerase</fullName>
        <shortName evidence="11">IDI-2</shortName>
    </alternativeName>
</protein>
<dbReference type="InterPro" id="IPR013785">
    <property type="entry name" value="Aldolase_TIM"/>
</dbReference>
<organism evidence="13 14">
    <name type="scientific">Bacillus oleivorans</name>
    <dbReference type="NCBI Taxonomy" id="1448271"/>
    <lineage>
        <taxon>Bacteria</taxon>
        <taxon>Bacillati</taxon>
        <taxon>Bacillota</taxon>
        <taxon>Bacilli</taxon>
        <taxon>Bacillales</taxon>
        <taxon>Bacillaceae</taxon>
        <taxon>Bacillus</taxon>
    </lineage>
</organism>
<accession>A0A285CKN6</accession>
<evidence type="ECO:0000256" key="6">
    <source>
        <dbReference type="ARBA" id="ARBA00022842"/>
    </source>
</evidence>
<keyword evidence="5 11" id="KW-0479">Metal-binding</keyword>
<feature type="binding site" evidence="11">
    <location>
        <begin position="262"/>
        <end position="263"/>
    </location>
    <ligand>
        <name>FMN</name>
        <dbReference type="ChEBI" id="CHEBI:58210"/>
    </ligand>
</feature>
<dbReference type="SUPFAM" id="SSF51395">
    <property type="entry name" value="FMN-linked oxidoreductases"/>
    <property type="match status" value="1"/>
</dbReference>
<keyword evidence="8 11" id="KW-0414">Isoprene biosynthesis</keyword>
<feature type="binding site" evidence="11">
    <location>
        <position position="156"/>
    </location>
    <ligand>
        <name>substrate</name>
    </ligand>
</feature>
<evidence type="ECO:0000256" key="1">
    <source>
        <dbReference type="ARBA" id="ARBA00001917"/>
    </source>
</evidence>
<dbReference type="PIRSF" id="PIRSF003314">
    <property type="entry name" value="IPP_isomerase"/>
    <property type="match status" value="1"/>
</dbReference>
<evidence type="ECO:0000256" key="7">
    <source>
        <dbReference type="ARBA" id="ARBA00022857"/>
    </source>
</evidence>
<keyword evidence="9 11" id="KW-0413">Isomerase</keyword>
<evidence type="ECO:0000256" key="5">
    <source>
        <dbReference type="ARBA" id="ARBA00022723"/>
    </source>
</evidence>
<feature type="binding site" evidence="11">
    <location>
        <position position="188"/>
    </location>
    <ligand>
        <name>FMN</name>
        <dbReference type="ChEBI" id="CHEBI:58210"/>
    </ligand>
</feature>
<dbReference type="GO" id="GO:0005737">
    <property type="term" value="C:cytoplasm"/>
    <property type="evidence" value="ECO:0007669"/>
    <property type="project" value="UniProtKB-SubCell"/>
</dbReference>
<sequence length="356" mass="39014">MVISLSRTHRKLEHIQLALSAGQLNQSGMDEIQIIHQSLPDSSLSKVSLHTGIGELKLSSPIFINAMTGGGGLETEKINADLAIAAREMDLAIAVGSQMSAIKNKEERNTYEIVRKHHPNGIIFANLGSEATMEQAKMAVDMIEANALQIHLNVIQELTMPEGDRCFEGALERIRRISEELHVPVIVKEVGFGMGFETVQKLKSTNIIAVDIGGYGGTNFAKIENERRSEEFSFFNHWGIPTSVSLVEACEAADQVHVLASGGIHSSIDIVKSLIIGASAVGMAGSILKILNEKGIEALISQIRTFHQDIAFMMTALGCHTIDELQNIPILFTGFTYHWLNERGINTSAYSQRRRL</sequence>
<dbReference type="GO" id="GO:0016491">
    <property type="term" value="F:oxidoreductase activity"/>
    <property type="evidence" value="ECO:0007669"/>
    <property type="project" value="InterPro"/>
</dbReference>
<comment type="similarity">
    <text evidence="11">Belongs to the IPP isomerase type 2 family.</text>
</comment>
<gene>
    <name evidence="11" type="primary">fni</name>
    <name evidence="13" type="ORF">SAMN05877753_102336</name>
</gene>
<feature type="binding site" evidence="11">
    <location>
        <begin position="10"/>
        <end position="11"/>
    </location>
    <ligand>
        <name>substrate</name>
    </ligand>
</feature>
<feature type="binding site" evidence="11">
    <location>
        <begin position="284"/>
        <end position="285"/>
    </location>
    <ligand>
        <name>FMN</name>
        <dbReference type="ChEBI" id="CHEBI:58210"/>
    </ligand>
</feature>
<dbReference type="PANTHER" id="PTHR43665:SF1">
    <property type="entry name" value="ISOPENTENYL-DIPHOSPHATE DELTA-ISOMERASE"/>
    <property type="match status" value="1"/>
</dbReference>
<comment type="subunit">
    <text evidence="10 11">Homooctamer. Dimer of tetramers.</text>
</comment>
<evidence type="ECO:0000256" key="10">
    <source>
        <dbReference type="ARBA" id="ARBA00025810"/>
    </source>
</evidence>
<dbReference type="Gene3D" id="3.20.20.70">
    <property type="entry name" value="Aldolase class I"/>
    <property type="match status" value="1"/>
</dbReference>
<evidence type="ECO:0000313" key="13">
    <source>
        <dbReference type="EMBL" id="SNX68127.1"/>
    </source>
</evidence>
<comment type="subcellular location">
    <subcellularLocation>
        <location evidence="11">Cytoplasm</location>
    </subcellularLocation>
</comment>
<dbReference type="GO" id="GO:0010181">
    <property type="term" value="F:FMN binding"/>
    <property type="evidence" value="ECO:0007669"/>
    <property type="project" value="UniProtKB-UniRule"/>
</dbReference>
<feature type="domain" description="FMN-dependent dehydrogenase" evidence="12">
    <location>
        <begin position="153"/>
        <end position="326"/>
    </location>
</feature>
<evidence type="ECO:0000259" key="12">
    <source>
        <dbReference type="Pfam" id="PF01070"/>
    </source>
</evidence>
<name>A0A285CKN6_9BACI</name>
<comment type="caution">
    <text evidence="11">Lacks conserved residue(s) required for the propagation of feature annotation.</text>
</comment>
<dbReference type="GO" id="GO:0008299">
    <property type="term" value="P:isoprenoid biosynthetic process"/>
    <property type="evidence" value="ECO:0007669"/>
    <property type="project" value="UniProtKB-UniRule"/>
</dbReference>
<dbReference type="InterPro" id="IPR011179">
    <property type="entry name" value="IPdP_isomerase"/>
</dbReference>
<dbReference type="GO" id="GO:0070402">
    <property type="term" value="F:NADPH binding"/>
    <property type="evidence" value="ECO:0007669"/>
    <property type="project" value="UniProtKB-UniRule"/>
</dbReference>
<feature type="binding site" evidence="11">
    <location>
        <position position="97"/>
    </location>
    <ligand>
        <name>FMN</name>
        <dbReference type="ChEBI" id="CHEBI:58210"/>
    </ligand>
</feature>
<keyword evidence="3 11" id="KW-0285">Flavoprotein</keyword>
<reference evidence="13 14" key="1">
    <citation type="submission" date="2017-08" db="EMBL/GenBank/DDBJ databases">
        <authorList>
            <person name="de Groot N.N."/>
        </authorList>
    </citation>
    <scope>NUCLEOTIDE SEQUENCE [LARGE SCALE GENOMIC DNA]</scope>
    <source>
        <strain evidence="13 14">JC228</strain>
    </source>
</reference>
<comment type="cofactor">
    <cofactor evidence="11">
        <name>NADPH</name>
        <dbReference type="ChEBI" id="CHEBI:57783"/>
    </cofactor>
</comment>
<evidence type="ECO:0000313" key="14">
    <source>
        <dbReference type="Proteomes" id="UP000219546"/>
    </source>
</evidence>
<keyword evidence="14" id="KW-1185">Reference proteome</keyword>
<evidence type="ECO:0000256" key="3">
    <source>
        <dbReference type="ARBA" id="ARBA00022630"/>
    </source>
</evidence>
<dbReference type="GO" id="GO:0000287">
    <property type="term" value="F:magnesium ion binding"/>
    <property type="evidence" value="ECO:0007669"/>
    <property type="project" value="UniProtKB-UniRule"/>
</dbReference>
<evidence type="ECO:0000256" key="2">
    <source>
        <dbReference type="ARBA" id="ARBA00022490"/>
    </source>
</evidence>
<feature type="binding site" evidence="11">
    <location>
        <begin position="66"/>
        <end position="68"/>
    </location>
    <ligand>
        <name>FMN</name>
        <dbReference type="ChEBI" id="CHEBI:58210"/>
    </ligand>
</feature>
<dbReference type="GO" id="GO:0004452">
    <property type="term" value="F:isopentenyl-diphosphate delta-isomerase activity"/>
    <property type="evidence" value="ECO:0007669"/>
    <property type="project" value="UniProtKB-UniRule"/>
</dbReference>
<feature type="binding site" evidence="11">
    <location>
        <position position="126"/>
    </location>
    <ligand>
        <name>FMN</name>
        <dbReference type="ChEBI" id="CHEBI:58210"/>
    </ligand>
</feature>
<evidence type="ECO:0000256" key="11">
    <source>
        <dbReference type="HAMAP-Rule" id="MF_00354"/>
    </source>
</evidence>
<evidence type="ECO:0000256" key="4">
    <source>
        <dbReference type="ARBA" id="ARBA00022643"/>
    </source>
</evidence>
<dbReference type="Pfam" id="PF01070">
    <property type="entry name" value="FMN_dh"/>
    <property type="match status" value="1"/>
</dbReference>
<comment type="catalytic activity">
    <reaction evidence="11">
        <text>isopentenyl diphosphate = dimethylallyl diphosphate</text>
        <dbReference type="Rhea" id="RHEA:23284"/>
        <dbReference type="ChEBI" id="CHEBI:57623"/>
        <dbReference type="ChEBI" id="CHEBI:128769"/>
        <dbReference type="EC" id="5.3.3.2"/>
    </reaction>
</comment>
<keyword evidence="2 11" id="KW-0963">Cytoplasm</keyword>
<comment type="function">
    <text evidence="11">Involved in the biosynthesis of isoprenoids. Catalyzes the 1,3-allylic rearrangement of the homoallylic substrate isopentenyl (IPP) to its allylic isomer, dimethylallyl diphosphate (DMAPP).</text>
</comment>
<keyword evidence="4 11" id="KW-0288">FMN</keyword>
<dbReference type="EMBL" id="OAOP01000002">
    <property type="protein sequence ID" value="SNX68127.1"/>
    <property type="molecule type" value="Genomic_DNA"/>
</dbReference>
<dbReference type="NCBIfam" id="TIGR02151">
    <property type="entry name" value="IPP_isom_2"/>
    <property type="match status" value="1"/>
</dbReference>
<dbReference type="InterPro" id="IPR000262">
    <property type="entry name" value="FMN-dep_DH"/>
</dbReference>
<feature type="binding site" evidence="11">
    <location>
        <position position="218"/>
    </location>
    <ligand>
        <name>FMN</name>
        <dbReference type="ChEBI" id="CHEBI:58210"/>
    </ligand>
</feature>